<proteinExistence type="predicted"/>
<keyword evidence="3" id="KW-1185">Reference proteome</keyword>
<evidence type="ECO:0000313" key="2">
    <source>
        <dbReference type="EMBL" id="MRI84765.1"/>
    </source>
</evidence>
<keyword evidence="1" id="KW-0812">Transmembrane</keyword>
<keyword evidence="1" id="KW-1133">Transmembrane helix</keyword>
<comment type="caution">
    <text evidence="2">The sequence shown here is derived from an EMBL/GenBank/DDBJ whole genome shotgun (WGS) entry which is preliminary data.</text>
</comment>
<organism evidence="2 3">
    <name type="scientific">Fundicoccus ignavus</name>
    <dbReference type="NCBI Taxonomy" id="2664442"/>
    <lineage>
        <taxon>Bacteria</taxon>
        <taxon>Bacillati</taxon>
        <taxon>Bacillota</taxon>
        <taxon>Bacilli</taxon>
        <taxon>Lactobacillales</taxon>
        <taxon>Aerococcaceae</taxon>
        <taxon>Fundicoccus</taxon>
    </lineage>
</organism>
<accession>A0A6I2GML3</accession>
<dbReference type="AlphaFoldDB" id="A0A6I2GML3"/>
<gene>
    <name evidence="2" type="ORF">GIY09_02485</name>
</gene>
<dbReference type="EMBL" id="WJQS01000002">
    <property type="protein sequence ID" value="MRI84765.1"/>
    <property type="molecule type" value="Genomic_DNA"/>
</dbReference>
<feature type="transmembrane region" description="Helical" evidence="1">
    <location>
        <begin position="20"/>
        <end position="42"/>
    </location>
</feature>
<dbReference type="Proteomes" id="UP000430975">
    <property type="component" value="Unassembled WGS sequence"/>
</dbReference>
<reference evidence="2 3" key="1">
    <citation type="submission" date="2019-11" db="EMBL/GenBank/DDBJ databases">
        <title>Characterisation of Fundicoccus ignavus gen. nov. sp. nov., a novel genus of the family Aerococcaceae isolated from bulk tank milk.</title>
        <authorList>
            <person name="Siebert A."/>
            <person name="Huptas C."/>
            <person name="Wenning M."/>
            <person name="Scherer S."/>
            <person name="Doll E.V."/>
        </authorList>
    </citation>
    <scope>NUCLEOTIDE SEQUENCE [LARGE SCALE GENOMIC DNA]</scope>
    <source>
        <strain evidence="2 3">WS4759</strain>
    </source>
</reference>
<name>A0A6I2GML3_9LACT</name>
<sequence>MLFQCCFGISHLFNSFWLGLPFAIFGDLTLLAMDGMFIPILIAHGGTMLNIKELIQQRHTVVIVLSA</sequence>
<keyword evidence="1" id="KW-0472">Membrane</keyword>
<protein>
    <submittedName>
        <fullName evidence="2">Uncharacterized protein</fullName>
    </submittedName>
</protein>
<evidence type="ECO:0000256" key="1">
    <source>
        <dbReference type="SAM" id="Phobius"/>
    </source>
</evidence>
<evidence type="ECO:0000313" key="3">
    <source>
        <dbReference type="Proteomes" id="UP000430975"/>
    </source>
</evidence>
<dbReference type="RefSeq" id="WP_153863138.1">
    <property type="nucleotide sequence ID" value="NZ_WJQS01000002.1"/>
</dbReference>